<dbReference type="InterPro" id="IPR044152">
    <property type="entry name" value="YqjM-like"/>
</dbReference>
<organism evidence="7 8">
    <name type="scientific">Eiseniibacteriota bacterium</name>
    <dbReference type="NCBI Taxonomy" id="2212470"/>
    <lineage>
        <taxon>Bacteria</taxon>
        <taxon>Candidatus Eiseniibacteriota</taxon>
    </lineage>
</organism>
<gene>
    <name evidence="7" type="ORF">KC729_22330</name>
</gene>
<dbReference type="PANTHER" id="PTHR43303">
    <property type="entry name" value="NADPH DEHYDROGENASE C23G7.10C-RELATED"/>
    <property type="match status" value="1"/>
</dbReference>
<evidence type="ECO:0000256" key="2">
    <source>
        <dbReference type="ARBA" id="ARBA00022630"/>
    </source>
</evidence>
<dbReference type="Gene3D" id="3.20.20.70">
    <property type="entry name" value="Aldolase class I"/>
    <property type="match status" value="1"/>
</dbReference>
<evidence type="ECO:0000256" key="1">
    <source>
        <dbReference type="ARBA" id="ARBA00001917"/>
    </source>
</evidence>
<evidence type="ECO:0000256" key="4">
    <source>
        <dbReference type="ARBA" id="ARBA00022857"/>
    </source>
</evidence>
<evidence type="ECO:0000313" key="7">
    <source>
        <dbReference type="EMBL" id="MCA9730434.1"/>
    </source>
</evidence>
<dbReference type="Pfam" id="PF00724">
    <property type="entry name" value="Oxidored_FMN"/>
    <property type="match status" value="1"/>
</dbReference>
<dbReference type="PANTHER" id="PTHR43303:SF4">
    <property type="entry name" value="NADPH DEHYDROGENASE C23G7.10C-RELATED"/>
    <property type="match status" value="1"/>
</dbReference>
<comment type="cofactor">
    <cofactor evidence="1">
        <name>FMN</name>
        <dbReference type="ChEBI" id="CHEBI:58210"/>
    </cofactor>
</comment>
<evidence type="ECO:0000256" key="5">
    <source>
        <dbReference type="ARBA" id="ARBA00023002"/>
    </source>
</evidence>
<accession>A0A956M3L8</accession>
<dbReference type="SUPFAM" id="SSF51395">
    <property type="entry name" value="FMN-linked oxidoreductases"/>
    <property type="match status" value="1"/>
</dbReference>
<feature type="domain" description="NADH:flavin oxidoreductase/NADH oxidase N-terminal" evidence="6">
    <location>
        <begin position="24"/>
        <end position="159"/>
    </location>
</feature>
<keyword evidence="2" id="KW-0285">Flavoprotein</keyword>
<comment type="caution">
    <text evidence="7">The sequence shown here is derived from an EMBL/GenBank/DDBJ whole genome shotgun (WGS) entry which is preliminary data.</text>
</comment>
<feature type="non-terminal residue" evidence="7">
    <location>
        <position position="192"/>
    </location>
</feature>
<dbReference type="AlphaFoldDB" id="A0A956M3L8"/>
<dbReference type="GO" id="GO:0003959">
    <property type="term" value="F:NADPH dehydrogenase activity"/>
    <property type="evidence" value="ECO:0007669"/>
    <property type="project" value="InterPro"/>
</dbReference>
<feature type="non-terminal residue" evidence="7">
    <location>
        <position position="1"/>
    </location>
</feature>
<dbReference type="InterPro" id="IPR001155">
    <property type="entry name" value="OxRdtase_FMN_N"/>
</dbReference>
<evidence type="ECO:0000259" key="6">
    <source>
        <dbReference type="Pfam" id="PF00724"/>
    </source>
</evidence>
<dbReference type="GO" id="GO:0010181">
    <property type="term" value="F:FMN binding"/>
    <property type="evidence" value="ECO:0007669"/>
    <property type="project" value="InterPro"/>
</dbReference>
<keyword evidence="5" id="KW-0560">Oxidoreductase</keyword>
<dbReference type="GO" id="GO:0050661">
    <property type="term" value="F:NADP binding"/>
    <property type="evidence" value="ECO:0007669"/>
    <property type="project" value="InterPro"/>
</dbReference>
<keyword evidence="3" id="KW-0288">FMN</keyword>
<reference evidence="7" key="1">
    <citation type="submission" date="2020-04" db="EMBL/GenBank/DDBJ databases">
        <authorList>
            <person name="Zhang T."/>
        </authorList>
    </citation>
    <scope>NUCLEOTIDE SEQUENCE</scope>
    <source>
        <strain evidence="7">HKST-UBA01</strain>
    </source>
</reference>
<protein>
    <submittedName>
        <fullName evidence="7">Oxidoreductase</fullName>
    </submittedName>
</protein>
<dbReference type="InterPro" id="IPR013785">
    <property type="entry name" value="Aldolase_TIM"/>
</dbReference>
<keyword evidence="4" id="KW-0521">NADP</keyword>
<name>A0A956M3L8_UNCEI</name>
<evidence type="ECO:0000256" key="3">
    <source>
        <dbReference type="ARBA" id="ARBA00022643"/>
    </source>
</evidence>
<proteinExistence type="predicted"/>
<sequence length="192" mass="20772">TLPPWQGRKSLGPSHPLGWEIVAPSALPAEPTSQVPREMTRDDIRAMVDAFAQSTRRAARAGFDVVELHGAHGYLLHQFLSPISNRRTDEYGGSLENRMRFTLEVFDAARAEFPADRPLGIRVSASDWVEGGWTPDETVELARVLAARGCDFIDVSSGGLSPDQKMTVGPGYQVPLAAKVRAATGMVTMAVG</sequence>
<dbReference type="EMBL" id="JAGQHR010001206">
    <property type="protein sequence ID" value="MCA9730434.1"/>
    <property type="molecule type" value="Genomic_DNA"/>
</dbReference>
<evidence type="ECO:0000313" key="8">
    <source>
        <dbReference type="Proteomes" id="UP000697710"/>
    </source>
</evidence>
<dbReference type="Proteomes" id="UP000697710">
    <property type="component" value="Unassembled WGS sequence"/>
</dbReference>
<reference evidence="7" key="2">
    <citation type="journal article" date="2021" name="Microbiome">
        <title>Successional dynamics and alternative stable states in a saline activated sludge microbial community over 9 years.</title>
        <authorList>
            <person name="Wang Y."/>
            <person name="Ye J."/>
            <person name="Ju F."/>
            <person name="Liu L."/>
            <person name="Boyd J.A."/>
            <person name="Deng Y."/>
            <person name="Parks D.H."/>
            <person name="Jiang X."/>
            <person name="Yin X."/>
            <person name="Woodcroft B.J."/>
            <person name="Tyson G.W."/>
            <person name="Hugenholtz P."/>
            <person name="Polz M.F."/>
            <person name="Zhang T."/>
        </authorList>
    </citation>
    <scope>NUCLEOTIDE SEQUENCE</scope>
    <source>
        <strain evidence="7">HKST-UBA01</strain>
    </source>
</reference>